<dbReference type="Pfam" id="PF12833">
    <property type="entry name" value="HTH_18"/>
    <property type="match status" value="1"/>
</dbReference>
<organism evidence="5 6">
    <name type="scientific">Pseudoalteromonas phenolica</name>
    <dbReference type="NCBI Taxonomy" id="161398"/>
    <lineage>
        <taxon>Bacteria</taxon>
        <taxon>Pseudomonadati</taxon>
        <taxon>Pseudomonadota</taxon>
        <taxon>Gammaproteobacteria</taxon>
        <taxon>Alteromonadales</taxon>
        <taxon>Pseudoalteromonadaceae</taxon>
        <taxon>Pseudoalteromonas</taxon>
    </lineage>
</organism>
<dbReference type="SUPFAM" id="SSF46689">
    <property type="entry name" value="Homeodomain-like"/>
    <property type="match status" value="2"/>
</dbReference>
<keyword evidence="3" id="KW-0804">Transcription</keyword>
<keyword evidence="1" id="KW-0805">Transcription regulation</keyword>
<keyword evidence="2" id="KW-0238">DNA-binding</keyword>
<protein>
    <submittedName>
        <fullName evidence="5">AraC family transcriptional regulator</fullName>
    </submittedName>
</protein>
<dbReference type="SMART" id="SM00342">
    <property type="entry name" value="HTH_ARAC"/>
    <property type="match status" value="1"/>
</dbReference>
<dbReference type="KEGG" id="pphe:PP2015_2181"/>
<evidence type="ECO:0000313" key="6">
    <source>
        <dbReference type="Proteomes" id="UP000061457"/>
    </source>
</evidence>
<dbReference type="OrthoDB" id="5740883at2"/>
<dbReference type="STRING" id="161398.PP2015_2181"/>
<gene>
    <name evidence="5" type="ORF">PP2015_2181</name>
</gene>
<name>A0A0S2K305_9GAMM</name>
<dbReference type="InterPro" id="IPR018062">
    <property type="entry name" value="HTH_AraC-typ_CS"/>
</dbReference>
<evidence type="ECO:0000256" key="1">
    <source>
        <dbReference type="ARBA" id="ARBA00023015"/>
    </source>
</evidence>
<proteinExistence type="predicted"/>
<dbReference type="PROSITE" id="PS00041">
    <property type="entry name" value="HTH_ARAC_FAMILY_1"/>
    <property type="match status" value="1"/>
</dbReference>
<dbReference type="PRINTS" id="PR00032">
    <property type="entry name" value="HTHARAC"/>
</dbReference>
<dbReference type="GO" id="GO:0043565">
    <property type="term" value="F:sequence-specific DNA binding"/>
    <property type="evidence" value="ECO:0007669"/>
    <property type="project" value="InterPro"/>
</dbReference>
<accession>A0A0S2K305</accession>
<dbReference type="Gene3D" id="1.10.10.60">
    <property type="entry name" value="Homeodomain-like"/>
    <property type="match status" value="2"/>
</dbReference>
<dbReference type="InterPro" id="IPR009057">
    <property type="entry name" value="Homeodomain-like_sf"/>
</dbReference>
<dbReference type="PANTHER" id="PTHR43280">
    <property type="entry name" value="ARAC-FAMILY TRANSCRIPTIONAL REGULATOR"/>
    <property type="match status" value="1"/>
</dbReference>
<dbReference type="RefSeq" id="WP_058030389.1">
    <property type="nucleotide sequence ID" value="NZ_CP013187.1"/>
</dbReference>
<dbReference type="EMBL" id="CP013187">
    <property type="protein sequence ID" value="ALO42678.1"/>
    <property type="molecule type" value="Genomic_DNA"/>
</dbReference>
<dbReference type="PATRIC" id="fig|161398.10.peg.2218"/>
<keyword evidence="6" id="KW-1185">Reference proteome</keyword>
<evidence type="ECO:0000259" key="4">
    <source>
        <dbReference type="PROSITE" id="PS01124"/>
    </source>
</evidence>
<dbReference type="PROSITE" id="PS01124">
    <property type="entry name" value="HTH_ARAC_FAMILY_2"/>
    <property type="match status" value="1"/>
</dbReference>
<dbReference type="PANTHER" id="PTHR43280:SF28">
    <property type="entry name" value="HTH-TYPE TRANSCRIPTIONAL ACTIVATOR RHAS"/>
    <property type="match status" value="1"/>
</dbReference>
<dbReference type="InterPro" id="IPR020449">
    <property type="entry name" value="Tscrpt_reg_AraC-type_HTH"/>
</dbReference>
<dbReference type="InterPro" id="IPR018060">
    <property type="entry name" value="HTH_AraC"/>
</dbReference>
<feature type="domain" description="HTH araC/xylS-type" evidence="4">
    <location>
        <begin position="138"/>
        <end position="235"/>
    </location>
</feature>
<evidence type="ECO:0000313" key="5">
    <source>
        <dbReference type="EMBL" id="ALO42678.1"/>
    </source>
</evidence>
<evidence type="ECO:0000256" key="2">
    <source>
        <dbReference type="ARBA" id="ARBA00023125"/>
    </source>
</evidence>
<sequence length="235" mass="26898">MKDLLSIRSYSTRPTEHAHSYNQLVLPLQGMINIRVGTFNGKVSPRECVIVRSNEMHLFTAEKEARFIVADLKKLPDLIEDSPHIVFEISKPLSQYLLFIESQLENELSTAIEQAMLNTFKLLLCEQRLTPKLDIRINNALLYIEQNMSEPIIISDLAKVACLSPTQFKKNFKKQLGITVLEYITSLRMKKAQALLTHTDYPLQIIAEQVGYTSLSAFSRKFSQFFGLSPTKFKQ</sequence>
<dbReference type="Proteomes" id="UP000061457">
    <property type="component" value="Chromosome I"/>
</dbReference>
<dbReference type="GO" id="GO:0003700">
    <property type="term" value="F:DNA-binding transcription factor activity"/>
    <property type="evidence" value="ECO:0007669"/>
    <property type="project" value="InterPro"/>
</dbReference>
<evidence type="ECO:0000256" key="3">
    <source>
        <dbReference type="ARBA" id="ARBA00023163"/>
    </source>
</evidence>
<reference evidence="5 6" key="1">
    <citation type="submission" date="2015-11" db="EMBL/GenBank/DDBJ databases">
        <authorList>
            <person name="Zhang Y."/>
            <person name="Guo Z."/>
        </authorList>
    </citation>
    <scope>NUCLEOTIDE SEQUENCE [LARGE SCALE GENOMIC DNA]</scope>
    <source>
        <strain evidence="5 6">KCTC 12086</strain>
    </source>
</reference>
<dbReference type="AlphaFoldDB" id="A0A0S2K305"/>